<accession>G8Y1Q5</accession>
<dbReference type="eggNOG" id="ENOG502S2AA">
    <property type="taxonomic scope" value="Eukaryota"/>
</dbReference>
<dbReference type="PANTHER" id="PTHR14374:SF0">
    <property type="entry name" value="TRAFFICKING PROTEIN PARTICLE COMPLEX SUBUNIT 11"/>
    <property type="match status" value="1"/>
</dbReference>
<proteinExistence type="predicted"/>
<dbReference type="AlphaFoldDB" id="G8Y1Q5"/>
<dbReference type="Pfam" id="PF11817">
    <property type="entry name" value="Foie-gras_1"/>
    <property type="match status" value="1"/>
</dbReference>
<dbReference type="Proteomes" id="UP000005222">
    <property type="component" value="Chromosome N"/>
</dbReference>
<dbReference type="STRING" id="559304.G8Y1Q5"/>
<dbReference type="InterPro" id="IPR021773">
    <property type="entry name" value="TPC11"/>
</dbReference>
<dbReference type="InParanoid" id="G8Y1Q5"/>
<feature type="domain" description="Trafficking protein particle complex subunit 11" evidence="1">
    <location>
        <begin position="310"/>
        <end position="438"/>
    </location>
</feature>
<dbReference type="EMBL" id="FO082046">
    <property type="protein sequence ID" value="CCE86758.1"/>
    <property type="molecule type" value="Genomic_DNA"/>
</dbReference>
<organism evidence="2 3">
    <name type="scientific">Pichia sorbitophila (strain ATCC MYA-4447 / BCRC 22081 / CBS 7064 / NBRC 10061 / NRRL Y-12695)</name>
    <name type="common">Hybrid yeast</name>
    <dbReference type="NCBI Taxonomy" id="559304"/>
    <lineage>
        <taxon>Eukaryota</taxon>
        <taxon>Fungi</taxon>
        <taxon>Dikarya</taxon>
        <taxon>Ascomycota</taxon>
        <taxon>Saccharomycotina</taxon>
        <taxon>Pichiomycetes</taxon>
        <taxon>Debaryomycetaceae</taxon>
        <taxon>Millerozyma</taxon>
    </lineage>
</organism>
<sequence>MENYSKHFLQVSAPLISVQFNEKGILHKELVEAFSKYDVKDAIWDNFMIRNRIPVIKYRITYTETHEALLRGKSDKKGDEHSQLSPFNSNSDIFPNGILSEKWFKRYAEERSFAHVYVTSLEGGPKDDELQIEHINKLKSICAELNVHLTVVMASQSEDIDADHERVNRIRLLTGISKGNGMVYINKNHDPASSDIESFVANLFNGYKTVASDFYTHIATRIRQRHRKYYSFPALANLNTRIELTPLFLEARITLKLGFISQFIHPNNLETSIKYLVNAYQNLIDVSLSVRDVMSDPEVSDLDLNFYRRLRMLIDITAFHIVKGYFSLEEPLIALKKYSTHIANVLESFEYGDENLQWSSTQYQLLAELMNMVPRSILIETSLKGSKKKNKNQILKVHFGGVRLFENHKFELISDPAFSYLEAYRLFKREKHQFYSHIEILTNDTDIIHKRIGILNKAAESLKTTVEKCYSDVELDSFFSYIYWKIAEEYRKLNPPNEGSYIAYCEKSFEHIPRSQVALRQTLLKRLLSVTHKGKLSNKTISQVLEAATYSSDIVLPRSALNNFSFPIQLEEGDTSLFTIEPIIIGKNENGELKSEVHLYDDCITQVQLHSKLNLEKLKEILALSDADIKLTVTGLELSYANLSSDSSKTLRSVILKGSSDPGSKLQKIELQEEEDHYKGVFDLILQSNKGTYHDSRVVEFSQKIREVGIHKIDRMNLSFNIQIKPGHEVFDITGHESFPLDKSLASYGSIYHLNPDSDNLEKKAVAISTRSPHIIKSMPLKPNILAKFPDNSDNTIFIGETVHLPIYVSAKNSKIKAEDYEEISLMGTASLVDEAATPLSLDLGTHASWSNMKEDEPLDLKQLYHEGGPAENEYVLHLIIRPKSLQAVLENNDLAKNFKVKLDLSVITKDKNRNKNSENQVLIYPVAETSFGVKASPFDFKLSISPRYREEGSSDMPCPFVIFPSSSQLKAPSDEGYSFMPLAVRLWQVNLMFSDFEQNTRGLEIKSIKIFMEPNNPELAIEEVTEATISRSNVITQMFTTRSKSGFSHRNVTVKFSATIDWKRKGSEDINSSNTHKWDVALPLSDPRVILVAEKLEENRFKMKYVIENPTSRIFNFSTHLITENLNAEWHFDDIRNLAPLQQESMPVLPFNRHSIVYYASVSTEAGLKLLKLPSFKVFDVNYRVSLPTLVTTDDVIVKENNTLYWKP</sequence>
<dbReference type="OMA" id="FHIVRGY"/>
<evidence type="ECO:0000313" key="2">
    <source>
        <dbReference type="EMBL" id="CCE86758.1"/>
    </source>
</evidence>
<gene>
    <name evidence="2" type="primary">Piso0_005268</name>
    <name evidence="2" type="ORF">GNLVRS01_PISO0N11409g</name>
</gene>
<evidence type="ECO:0000259" key="1">
    <source>
        <dbReference type="Pfam" id="PF11817"/>
    </source>
</evidence>
<name>G8Y1Q5_PICSO</name>
<reference evidence="2 3" key="1">
    <citation type="journal article" date="2012" name="G3 (Bethesda)">
        <title>Pichia sorbitophila, an interspecies yeast hybrid reveals early steps of genome resolution following polyploidization.</title>
        <authorList>
            <person name="Leh Louis V."/>
            <person name="Despons L."/>
            <person name="Friedrich A."/>
            <person name="Martin T."/>
            <person name="Durrens P."/>
            <person name="Casaregola S."/>
            <person name="Neuveglise C."/>
            <person name="Fairhead C."/>
            <person name="Marck C."/>
            <person name="Cruz J.A."/>
            <person name="Straub M.L."/>
            <person name="Kugler V."/>
            <person name="Sacerdot C."/>
            <person name="Uzunov Z."/>
            <person name="Thierry A."/>
            <person name="Weiss S."/>
            <person name="Bleykasten C."/>
            <person name="De Montigny J."/>
            <person name="Jacques N."/>
            <person name="Jung P."/>
            <person name="Lemaire M."/>
            <person name="Mallet S."/>
            <person name="Morel G."/>
            <person name="Richard G.F."/>
            <person name="Sarkar A."/>
            <person name="Savel G."/>
            <person name="Schacherer J."/>
            <person name="Seret M.L."/>
            <person name="Talla E."/>
            <person name="Samson G."/>
            <person name="Jubin C."/>
            <person name="Poulain J."/>
            <person name="Vacherie B."/>
            <person name="Barbe V."/>
            <person name="Pelletier E."/>
            <person name="Sherman D.J."/>
            <person name="Westhof E."/>
            <person name="Weissenbach J."/>
            <person name="Baret P.V."/>
            <person name="Wincker P."/>
            <person name="Gaillardin C."/>
            <person name="Dujon B."/>
            <person name="Souciet J.L."/>
        </authorList>
    </citation>
    <scope>NUCLEOTIDE SEQUENCE [LARGE SCALE GENOMIC DNA]</scope>
    <source>
        <strain evidence="3">ATCC MYA-4447 / BCRC 22081 / CBS 7064 / NBRC 10061 / NRRL Y-12695</strain>
    </source>
</reference>
<evidence type="ECO:0000313" key="3">
    <source>
        <dbReference type="Proteomes" id="UP000005222"/>
    </source>
</evidence>
<protein>
    <submittedName>
        <fullName evidence="2">Piso0_005268 protein</fullName>
    </submittedName>
</protein>
<dbReference type="PANTHER" id="PTHR14374">
    <property type="entry name" value="FOIE GRAS"/>
    <property type="match status" value="1"/>
</dbReference>
<dbReference type="HOGENOM" id="CLU_008469_0_0_1"/>
<dbReference type="OrthoDB" id="6278596at2759"/>
<keyword evidence="3" id="KW-1185">Reference proteome</keyword>